<evidence type="ECO:0000313" key="2">
    <source>
        <dbReference type="EMBL" id="CAB4667290.1"/>
    </source>
</evidence>
<evidence type="ECO:0000313" key="5">
    <source>
        <dbReference type="EMBL" id="CAB4819277.1"/>
    </source>
</evidence>
<evidence type="ECO:0000313" key="3">
    <source>
        <dbReference type="EMBL" id="CAB4694143.1"/>
    </source>
</evidence>
<proteinExistence type="predicted"/>
<dbReference type="EMBL" id="CAFAZX010000078">
    <property type="protein sequence ID" value="CAB4844874.1"/>
    <property type="molecule type" value="Genomic_DNA"/>
</dbReference>
<organism evidence="2">
    <name type="scientific">freshwater metagenome</name>
    <dbReference type="NCBI Taxonomy" id="449393"/>
    <lineage>
        <taxon>unclassified sequences</taxon>
        <taxon>metagenomes</taxon>
        <taxon>ecological metagenomes</taxon>
    </lineage>
</organism>
<dbReference type="EMBL" id="CAFBMY010000033">
    <property type="protein sequence ID" value="CAB4920625.1"/>
    <property type="molecule type" value="Genomic_DNA"/>
</dbReference>
<dbReference type="Pfam" id="PF19403">
    <property type="entry name" value="SpaA_2"/>
    <property type="match status" value="1"/>
</dbReference>
<dbReference type="EMBL" id="CAEZWO010000115">
    <property type="protein sequence ID" value="CAB4667290.1"/>
    <property type="molecule type" value="Genomic_DNA"/>
</dbReference>
<sequence length="177" mass="17875">MTIKYAKSLAAAGAVALSLLVVAPSNAVEETPATIHVVSQVVNDNLGTKLASDFTFSVKFGGADIAGSPFAGADGAGTTFTVAPGSYVVMVNYVDGYDGVWSGSEHINGQVVIGAGEEVTIVRTSSDFGVAVVDDGQTTETGGTLPKTSSPWFNALGVGLLLSAVGTIGLRKFATSK</sequence>
<reference evidence="2" key="1">
    <citation type="submission" date="2020-05" db="EMBL/GenBank/DDBJ databases">
        <authorList>
            <person name="Chiriac C."/>
            <person name="Salcher M."/>
            <person name="Ghai R."/>
            <person name="Kavagutti S V."/>
        </authorList>
    </citation>
    <scope>NUCLEOTIDE SEQUENCE</scope>
</reference>
<evidence type="ECO:0000313" key="7">
    <source>
        <dbReference type="EMBL" id="CAB4920625.1"/>
    </source>
</evidence>
<evidence type="ECO:0000313" key="4">
    <source>
        <dbReference type="EMBL" id="CAB4765118.1"/>
    </source>
</evidence>
<accession>A0A6J6LZM2</accession>
<dbReference type="EMBL" id="CAFBQK010000003">
    <property type="protein sequence ID" value="CAB5045709.1"/>
    <property type="molecule type" value="Genomic_DNA"/>
</dbReference>
<dbReference type="EMBL" id="CAFABI010000006">
    <property type="protein sequence ID" value="CAB4819277.1"/>
    <property type="molecule type" value="Genomic_DNA"/>
</dbReference>
<name>A0A6J6LZM2_9ZZZZ</name>
<protein>
    <submittedName>
        <fullName evidence="2">Unannotated protein</fullName>
    </submittedName>
</protein>
<dbReference type="InterPro" id="IPR045826">
    <property type="entry name" value="SpaA_PFL_dom_2"/>
</dbReference>
<gene>
    <name evidence="2" type="ORF">UFOPK2254_01078</name>
    <name evidence="3" type="ORF">UFOPK2646_00080</name>
    <name evidence="4" type="ORF">UFOPK2907_00164</name>
    <name evidence="5" type="ORF">UFOPK3197_00094</name>
    <name evidence="6" type="ORF">UFOPK3241_01154</name>
    <name evidence="7" type="ORF">UFOPK3707_00324</name>
    <name evidence="8" type="ORF">UFOPK3937_01118</name>
    <name evidence="9" type="ORF">UFOPK4265_00056</name>
    <name evidence="10" type="ORF">UFOPK4401_00898</name>
</gene>
<dbReference type="EMBL" id="CAEZYB010000004">
    <property type="protein sequence ID" value="CAB4694143.1"/>
    <property type="molecule type" value="Genomic_DNA"/>
</dbReference>
<evidence type="ECO:0000313" key="6">
    <source>
        <dbReference type="EMBL" id="CAB4844874.1"/>
    </source>
</evidence>
<dbReference type="EMBL" id="CAFBRB010000095">
    <property type="protein sequence ID" value="CAB5076169.1"/>
    <property type="molecule type" value="Genomic_DNA"/>
</dbReference>
<feature type="domain" description="SpaA-like prealbumin fold" evidence="1">
    <location>
        <begin position="31"/>
        <end position="120"/>
    </location>
</feature>
<evidence type="ECO:0000313" key="10">
    <source>
        <dbReference type="EMBL" id="CAB5076169.1"/>
    </source>
</evidence>
<evidence type="ECO:0000259" key="1">
    <source>
        <dbReference type="Pfam" id="PF19403"/>
    </source>
</evidence>
<evidence type="ECO:0000313" key="8">
    <source>
        <dbReference type="EMBL" id="CAB4987570.1"/>
    </source>
</evidence>
<evidence type="ECO:0000313" key="9">
    <source>
        <dbReference type="EMBL" id="CAB5045709.1"/>
    </source>
</evidence>
<dbReference type="EMBL" id="CAEZZR010000008">
    <property type="protein sequence ID" value="CAB4765118.1"/>
    <property type="molecule type" value="Genomic_DNA"/>
</dbReference>
<dbReference type="EMBL" id="CAFBOJ010000142">
    <property type="protein sequence ID" value="CAB4987570.1"/>
    <property type="molecule type" value="Genomic_DNA"/>
</dbReference>
<dbReference type="AlphaFoldDB" id="A0A6J6LZM2"/>